<dbReference type="EMBL" id="QSIQ01000026">
    <property type="protein sequence ID" value="RHD00402.1"/>
    <property type="molecule type" value="Genomic_DNA"/>
</dbReference>
<evidence type="ECO:0008006" key="4">
    <source>
        <dbReference type="Google" id="ProtNLM"/>
    </source>
</evidence>
<name>A0A396AFL7_9FIRM</name>
<comment type="caution">
    <text evidence="2">The sequence shown here is derived from an EMBL/GenBank/DDBJ whole genome shotgun (WGS) entry which is preliminary data.</text>
</comment>
<feature type="transmembrane region" description="Helical" evidence="1">
    <location>
        <begin position="144"/>
        <end position="162"/>
    </location>
</feature>
<dbReference type="Proteomes" id="UP000266391">
    <property type="component" value="Unassembled WGS sequence"/>
</dbReference>
<dbReference type="RefSeq" id="WP_118093472.1">
    <property type="nucleotide sequence ID" value="NZ_QSIQ01000026.1"/>
</dbReference>
<evidence type="ECO:0000256" key="1">
    <source>
        <dbReference type="SAM" id="Phobius"/>
    </source>
</evidence>
<dbReference type="AlphaFoldDB" id="A0A396AFL7"/>
<keyword evidence="1" id="KW-0812">Transmembrane</keyword>
<organism evidence="2 3">
    <name type="scientific">Roseburia inulinivorans</name>
    <dbReference type="NCBI Taxonomy" id="360807"/>
    <lineage>
        <taxon>Bacteria</taxon>
        <taxon>Bacillati</taxon>
        <taxon>Bacillota</taxon>
        <taxon>Clostridia</taxon>
        <taxon>Lachnospirales</taxon>
        <taxon>Lachnospiraceae</taxon>
        <taxon>Roseburia</taxon>
    </lineage>
</organism>
<feature type="transmembrane region" description="Helical" evidence="1">
    <location>
        <begin position="20"/>
        <end position="41"/>
    </location>
</feature>
<proteinExistence type="predicted"/>
<accession>A0A396AFL7</accession>
<keyword evidence="1" id="KW-0472">Membrane</keyword>
<gene>
    <name evidence="2" type="ORF">DW813_13575</name>
</gene>
<keyword evidence="1" id="KW-1133">Transmembrane helix</keyword>
<reference evidence="2 3" key="1">
    <citation type="submission" date="2018-08" db="EMBL/GenBank/DDBJ databases">
        <title>A genome reference for cultivated species of the human gut microbiota.</title>
        <authorList>
            <person name="Zou Y."/>
            <person name="Xue W."/>
            <person name="Luo G."/>
        </authorList>
    </citation>
    <scope>NUCLEOTIDE SEQUENCE [LARGE SCALE GENOMIC DNA]</scope>
    <source>
        <strain evidence="2 3">AM32-8LB</strain>
    </source>
</reference>
<sequence>MSNKIYKSKMKDENRLLGKIVNISLIALSIIFVLLFLKIIVTEISFHKMIAEMVEGIDYYIEDIVITDKETVEDYNGSESGSTNYFFHYGHDTDKRMQVNQKVYSQYNVGDMFPAYTKDHYYYGSTINSVLPKTEHKNNELSKAGIVTIGCLILLLLIYKWIDNLEKKINNQWSRS</sequence>
<evidence type="ECO:0000313" key="3">
    <source>
        <dbReference type="Proteomes" id="UP000266391"/>
    </source>
</evidence>
<evidence type="ECO:0000313" key="2">
    <source>
        <dbReference type="EMBL" id="RHD00402.1"/>
    </source>
</evidence>
<protein>
    <recommendedName>
        <fullName evidence="4">DUF3592 domain-containing protein</fullName>
    </recommendedName>
</protein>